<dbReference type="SUPFAM" id="SSF81342">
    <property type="entry name" value="Transmembrane di-heme cytochromes"/>
    <property type="match status" value="1"/>
</dbReference>
<dbReference type="PANTHER" id="PTHR30485">
    <property type="entry name" value="NI/FE-HYDROGENASE 1 B-TYPE CYTOCHROME SUBUNIT"/>
    <property type="match status" value="1"/>
</dbReference>
<proteinExistence type="predicted"/>
<evidence type="ECO:0000256" key="4">
    <source>
        <dbReference type="ARBA" id="ARBA00022989"/>
    </source>
</evidence>
<dbReference type="GO" id="GO:0005886">
    <property type="term" value="C:plasma membrane"/>
    <property type="evidence" value="ECO:0007669"/>
    <property type="project" value="UniProtKB-SubCell"/>
</dbReference>
<keyword evidence="2" id="KW-1003">Cell membrane</keyword>
<dbReference type="GO" id="GO:0009055">
    <property type="term" value="F:electron transfer activity"/>
    <property type="evidence" value="ECO:0007669"/>
    <property type="project" value="InterPro"/>
</dbReference>
<dbReference type="AlphaFoldDB" id="A0A0J1GYH5"/>
<comment type="subcellular location">
    <subcellularLocation>
        <location evidence="1">Cell membrane</location>
        <topology evidence="1">Multi-pass membrane protein</topology>
    </subcellularLocation>
</comment>
<dbReference type="PATRIC" id="fig|320778.3.peg.5032"/>
<evidence type="ECO:0000313" key="8">
    <source>
        <dbReference type="EMBL" id="KLV04549.1"/>
    </source>
</evidence>
<keyword evidence="3 6" id="KW-0812">Transmembrane</keyword>
<evidence type="ECO:0000256" key="5">
    <source>
        <dbReference type="ARBA" id="ARBA00023136"/>
    </source>
</evidence>
<keyword evidence="5 6" id="KW-0472">Membrane</keyword>
<dbReference type="Gene3D" id="1.20.950.20">
    <property type="entry name" value="Transmembrane di-heme cytochromes, Chain C"/>
    <property type="match status" value="1"/>
</dbReference>
<feature type="transmembrane region" description="Helical" evidence="6">
    <location>
        <begin position="9"/>
        <end position="26"/>
    </location>
</feature>
<organism evidence="8 9">
    <name type="scientific">Photobacterium ganghwense</name>
    <dbReference type="NCBI Taxonomy" id="320778"/>
    <lineage>
        <taxon>Bacteria</taxon>
        <taxon>Pseudomonadati</taxon>
        <taxon>Pseudomonadota</taxon>
        <taxon>Gammaproteobacteria</taxon>
        <taxon>Vibrionales</taxon>
        <taxon>Vibrionaceae</taxon>
        <taxon>Photobacterium</taxon>
    </lineage>
</organism>
<dbReference type="Proteomes" id="UP000035909">
    <property type="component" value="Unassembled WGS sequence"/>
</dbReference>
<reference evidence="8 9" key="1">
    <citation type="submission" date="2015-05" db="EMBL/GenBank/DDBJ databases">
        <title>Photobacterium galathea sp. nov.</title>
        <authorList>
            <person name="Machado H."/>
            <person name="Gram L."/>
        </authorList>
    </citation>
    <scope>NUCLEOTIDE SEQUENCE [LARGE SCALE GENOMIC DNA]</scope>
    <source>
        <strain evidence="8 9">DSM 22954</strain>
    </source>
</reference>
<dbReference type="OrthoDB" id="196472at2"/>
<dbReference type="InterPro" id="IPR016174">
    <property type="entry name" value="Di-haem_cyt_TM"/>
</dbReference>
<keyword evidence="9" id="KW-1185">Reference proteome</keyword>
<dbReference type="InterPro" id="IPR051542">
    <property type="entry name" value="Hydrogenase_cytochrome"/>
</dbReference>
<feature type="transmembrane region" description="Helical" evidence="6">
    <location>
        <begin position="94"/>
        <end position="114"/>
    </location>
</feature>
<dbReference type="STRING" id="320778.ABT57_23545"/>
<comment type="caution">
    <text evidence="8">The sequence shown here is derived from an EMBL/GenBank/DDBJ whole genome shotgun (WGS) entry which is preliminary data.</text>
</comment>
<evidence type="ECO:0000256" key="1">
    <source>
        <dbReference type="ARBA" id="ARBA00004651"/>
    </source>
</evidence>
<name>A0A0J1GYH5_9GAMM</name>
<gene>
    <name evidence="8" type="ORF">ABT57_23545</name>
</gene>
<evidence type="ECO:0000259" key="7">
    <source>
        <dbReference type="Pfam" id="PF01292"/>
    </source>
</evidence>
<feature type="transmembrane region" description="Helical" evidence="6">
    <location>
        <begin position="134"/>
        <end position="156"/>
    </location>
</feature>
<dbReference type="GO" id="GO:0020037">
    <property type="term" value="F:heme binding"/>
    <property type="evidence" value="ECO:0007669"/>
    <property type="project" value="TreeGrafter"/>
</dbReference>
<dbReference type="GO" id="GO:0022904">
    <property type="term" value="P:respiratory electron transport chain"/>
    <property type="evidence" value="ECO:0007669"/>
    <property type="project" value="InterPro"/>
</dbReference>
<accession>A0A0J1GYH5</accession>
<feature type="domain" description="Cytochrome b561 bacterial/Ni-hydrogenase" evidence="7">
    <location>
        <begin position="7"/>
        <end position="165"/>
    </location>
</feature>
<keyword evidence="4 6" id="KW-1133">Transmembrane helix</keyword>
<evidence type="ECO:0000256" key="2">
    <source>
        <dbReference type="ARBA" id="ARBA00022475"/>
    </source>
</evidence>
<sequence>MDKHYKWDVIVRITHWAVAGLFFANYFVTEEGSEIHEWVGYCIIGSIVIRLVWGIVTRSPARLSAFKPSVTQAVTHLSEVISTRVDASVGHNPAGAVMIWLMWCGLLATAVTGWMAHVELMGYKDGLKEIHEVFANLTFIAVAVHICAVIVMSRWTNRSYLSGMLK</sequence>
<evidence type="ECO:0000313" key="9">
    <source>
        <dbReference type="Proteomes" id="UP000035909"/>
    </source>
</evidence>
<dbReference type="PANTHER" id="PTHR30485:SF2">
    <property type="entry name" value="BLL0597 PROTEIN"/>
    <property type="match status" value="1"/>
</dbReference>
<protein>
    <submittedName>
        <fullName evidence="8">Cytochrome B</fullName>
    </submittedName>
</protein>
<dbReference type="Pfam" id="PF01292">
    <property type="entry name" value="Ni_hydr_CYTB"/>
    <property type="match status" value="1"/>
</dbReference>
<dbReference type="RefSeq" id="WP_047887694.1">
    <property type="nucleotide sequence ID" value="NZ_CP071326.1"/>
</dbReference>
<evidence type="ECO:0000256" key="3">
    <source>
        <dbReference type="ARBA" id="ARBA00022692"/>
    </source>
</evidence>
<dbReference type="EMBL" id="LDOU01000034">
    <property type="protein sequence ID" value="KLV04549.1"/>
    <property type="molecule type" value="Genomic_DNA"/>
</dbReference>
<evidence type="ECO:0000256" key="6">
    <source>
        <dbReference type="SAM" id="Phobius"/>
    </source>
</evidence>
<dbReference type="InterPro" id="IPR011577">
    <property type="entry name" value="Cyt_b561_bac/Ni-Hgenase"/>
</dbReference>
<feature type="transmembrane region" description="Helical" evidence="6">
    <location>
        <begin position="38"/>
        <end position="56"/>
    </location>
</feature>